<evidence type="ECO:0000313" key="3">
    <source>
        <dbReference type="Proteomes" id="UP001372338"/>
    </source>
</evidence>
<gene>
    <name evidence="2" type="ORF">RIF29_20881</name>
</gene>
<dbReference type="EMBL" id="JAYWIO010000004">
    <property type="protein sequence ID" value="KAK7268190.1"/>
    <property type="molecule type" value="Genomic_DNA"/>
</dbReference>
<sequence>MDKAVEACNKVIQGNQPEGYVQSNDPVQKGGTVMEQGSDSIQNTVKGHKDVGATQSSSPSNSKEDTDNGGQWTPVKTRSKAQLRGWAKEFSGSKLVQISKKLNALRTDFNKLNKSSYADILKQEQELKEKAKPSIVVDSSEIKDDTGNKIVQSPGGHSYVPPAVEDVHVYKVVRKIVKLAFRLQRIHPIKPSDNRLHRDMFY</sequence>
<comment type="caution">
    <text evidence="2">The sequence shown here is derived from an EMBL/GenBank/DDBJ whole genome shotgun (WGS) entry which is preliminary data.</text>
</comment>
<evidence type="ECO:0000313" key="2">
    <source>
        <dbReference type="EMBL" id="KAK7268190.1"/>
    </source>
</evidence>
<proteinExistence type="predicted"/>
<dbReference type="Proteomes" id="UP001372338">
    <property type="component" value="Unassembled WGS sequence"/>
</dbReference>
<feature type="compositionally biased region" description="Polar residues" evidence="1">
    <location>
        <begin position="12"/>
        <end position="26"/>
    </location>
</feature>
<organism evidence="2 3">
    <name type="scientific">Crotalaria pallida</name>
    <name type="common">Smooth rattlebox</name>
    <name type="synonym">Crotalaria striata</name>
    <dbReference type="NCBI Taxonomy" id="3830"/>
    <lineage>
        <taxon>Eukaryota</taxon>
        <taxon>Viridiplantae</taxon>
        <taxon>Streptophyta</taxon>
        <taxon>Embryophyta</taxon>
        <taxon>Tracheophyta</taxon>
        <taxon>Spermatophyta</taxon>
        <taxon>Magnoliopsida</taxon>
        <taxon>eudicotyledons</taxon>
        <taxon>Gunneridae</taxon>
        <taxon>Pentapetalae</taxon>
        <taxon>rosids</taxon>
        <taxon>fabids</taxon>
        <taxon>Fabales</taxon>
        <taxon>Fabaceae</taxon>
        <taxon>Papilionoideae</taxon>
        <taxon>50 kb inversion clade</taxon>
        <taxon>genistoids sensu lato</taxon>
        <taxon>core genistoids</taxon>
        <taxon>Crotalarieae</taxon>
        <taxon>Crotalaria</taxon>
    </lineage>
</organism>
<accession>A0AAN9F4B0</accession>
<keyword evidence="3" id="KW-1185">Reference proteome</keyword>
<dbReference type="AlphaFoldDB" id="A0AAN9F4B0"/>
<name>A0AAN9F4B0_CROPI</name>
<reference evidence="2 3" key="1">
    <citation type="submission" date="2024-01" db="EMBL/GenBank/DDBJ databases">
        <title>The genomes of 5 underutilized Papilionoideae crops provide insights into root nodulation and disease resistanc.</title>
        <authorList>
            <person name="Yuan L."/>
        </authorList>
    </citation>
    <scope>NUCLEOTIDE SEQUENCE [LARGE SCALE GENOMIC DNA]</scope>
    <source>
        <strain evidence="2">ZHUSHIDOU_FW_LH</strain>
        <tissue evidence="2">Leaf</tissue>
    </source>
</reference>
<protein>
    <submittedName>
        <fullName evidence="2">Uncharacterized protein</fullName>
    </submittedName>
</protein>
<evidence type="ECO:0000256" key="1">
    <source>
        <dbReference type="SAM" id="MobiDB-lite"/>
    </source>
</evidence>
<feature type="compositionally biased region" description="Polar residues" evidence="1">
    <location>
        <begin position="35"/>
        <end position="45"/>
    </location>
</feature>
<feature type="region of interest" description="Disordered" evidence="1">
    <location>
        <begin position="1"/>
        <end position="78"/>
    </location>
</feature>